<dbReference type="EMBL" id="FNQF01000008">
    <property type="protein sequence ID" value="SEA62981.1"/>
    <property type="molecule type" value="Genomic_DNA"/>
</dbReference>
<dbReference type="Proteomes" id="UP000198820">
    <property type="component" value="Unassembled WGS sequence"/>
</dbReference>
<dbReference type="PROSITE" id="PS51257">
    <property type="entry name" value="PROKAR_LIPOPROTEIN"/>
    <property type="match status" value="1"/>
</dbReference>
<dbReference type="RefSeq" id="WP_143521353.1">
    <property type="nucleotide sequence ID" value="NZ_FNQF01000008.1"/>
</dbReference>
<protein>
    <recommendedName>
        <fullName evidence="4">Lipoprotein</fullName>
    </recommendedName>
</protein>
<reference evidence="2 3" key="1">
    <citation type="submission" date="2016-10" db="EMBL/GenBank/DDBJ databases">
        <authorList>
            <person name="de Groot N.N."/>
        </authorList>
    </citation>
    <scope>NUCLEOTIDE SEQUENCE [LARGE SCALE GENOMIC DNA]</scope>
    <source>
        <strain evidence="2 3">DSM 23581</strain>
    </source>
</reference>
<feature type="chain" id="PRO_5011496450" description="Lipoprotein" evidence="1">
    <location>
        <begin position="23"/>
        <end position="245"/>
    </location>
</feature>
<evidence type="ECO:0000313" key="3">
    <source>
        <dbReference type="Proteomes" id="UP000198820"/>
    </source>
</evidence>
<keyword evidence="1" id="KW-0732">Signal</keyword>
<name>A0A1H4CRJ2_9FLAO</name>
<evidence type="ECO:0000313" key="2">
    <source>
        <dbReference type="EMBL" id="SEA62981.1"/>
    </source>
</evidence>
<organism evidence="2 3">
    <name type="scientific">Psychroflexus halocasei</name>
    <dbReference type="NCBI Taxonomy" id="908615"/>
    <lineage>
        <taxon>Bacteria</taxon>
        <taxon>Pseudomonadati</taxon>
        <taxon>Bacteroidota</taxon>
        <taxon>Flavobacteriia</taxon>
        <taxon>Flavobacteriales</taxon>
        <taxon>Flavobacteriaceae</taxon>
        <taxon>Psychroflexus</taxon>
    </lineage>
</organism>
<proteinExistence type="predicted"/>
<evidence type="ECO:0008006" key="4">
    <source>
        <dbReference type="Google" id="ProtNLM"/>
    </source>
</evidence>
<evidence type="ECO:0000256" key="1">
    <source>
        <dbReference type="SAM" id="SignalP"/>
    </source>
</evidence>
<keyword evidence="3" id="KW-1185">Reference proteome</keyword>
<feature type="signal peptide" evidence="1">
    <location>
        <begin position="1"/>
        <end position="22"/>
    </location>
</feature>
<dbReference type="AlphaFoldDB" id="A0A1H4CRJ2"/>
<sequence>MKVIVRNLIPVLVLMLLFSCSADENTMADKYNFLSKKIENNEIKNIKANYQNSIFLKGKFKIVKPTRNQLVIYTETDEARHVFLFDEVDESFDININIEKLSYLKNGILLNDDLFLGVEGNVNEIINTDLKTLTNNNSIQRIDNFKILIHKWFDKEDANFNELSVDNLINEASRSAVLTHKGDCDAGGEGSTGCSIGGGSSGCSVSCGSGYYACCNITTMDLNDCHCDKGKKHDITIYKRNSGIG</sequence>
<accession>A0A1H4CRJ2</accession>
<gene>
    <name evidence="2" type="ORF">SAMN05421540_108122</name>
</gene>